<feature type="domain" description="Response regulatory" evidence="5">
    <location>
        <begin position="5"/>
        <end position="121"/>
    </location>
</feature>
<dbReference type="PANTHER" id="PTHR43214:SF43">
    <property type="entry name" value="TWO-COMPONENT RESPONSE REGULATOR"/>
    <property type="match status" value="1"/>
</dbReference>
<dbReference type="InterPro" id="IPR000792">
    <property type="entry name" value="Tscrpt_reg_LuxR_C"/>
</dbReference>
<keyword evidence="7" id="KW-1185">Reference proteome</keyword>
<dbReference type="Pfam" id="PF00072">
    <property type="entry name" value="Response_reg"/>
    <property type="match status" value="1"/>
</dbReference>
<keyword evidence="1 3" id="KW-0597">Phosphoprotein</keyword>
<evidence type="ECO:0000313" key="7">
    <source>
        <dbReference type="Proteomes" id="UP001501747"/>
    </source>
</evidence>
<accession>A0ABP7SST7</accession>
<evidence type="ECO:0000256" key="2">
    <source>
        <dbReference type="ARBA" id="ARBA00023125"/>
    </source>
</evidence>
<dbReference type="PROSITE" id="PS50043">
    <property type="entry name" value="HTH_LUXR_2"/>
    <property type="match status" value="1"/>
</dbReference>
<proteinExistence type="predicted"/>
<keyword evidence="2" id="KW-0238">DNA-binding</keyword>
<evidence type="ECO:0000256" key="3">
    <source>
        <dbReference type="PROSITE-ProRule" id="PRU00169"/>
    </source>
</evidence>
<dbReference type="SMART" id="SM00448">
    <property type="entry name" value="REC"/>
    <property type="match status" value="1"/>
</dbReference>
<sequence length="213" mass="22881">MEQMRVLVVDDHPLFRYGLCAMLSTVPEIEVVGEAATGTAAVSLAASLQPDVVVMDLNMPDFNGVEASRRITHTSPHIGVLVLTMFDDDQSVFAAMRAGARGYLLKGAGEDEIVRAIRAVGQGEAIFGPAVATRLLGFFGSTPTTQPVEAFPELTSREREVLSLIAQGESNPAIARNLVISPKTVRNHVSNIFSKLHVADRTQAIMRAREAGL</sequence>
<feature type="modified residue" description="4-aspartylphosphate" evidence="3">
    <location>
        <position position="56"/>
    </location>
</feature>
<dbReference type="CDD" id="cd06170">
    <property type="entry name" value="LuxR_C_like"/>
    <property type="match status" value="1"/>
</dbReference>
<dbReference type="RefSeq" id="WP_344877678.1">
    <property type="nucleotide sequence ID" value="NZ_BAABAL010000017.1"/>
</dbReference>
<dbReference type="PRINTS" id="PR00038">
    <property type="entry name" value="HTHLUXR"/>
</dbReference>
<dbReference type="CDD" id="cd17535">
    <property type="entry name" value="REC_NarL-like"/>
    <property type="match status" value="1"/>
</dbReference>
<gene>
    <name evidence="6" type="ORF">GCM10022247_43820</name>
</gene>
<dbReference type="InterPro" id="IPR058245">
    <property type="entry name" value="NreC/VraR/RcsB-like_REC"/>
</dbReference>
<evidence type="ECO:0000259" key="4">
    <source>
        <dbReference type="PROSITE" id="PS50043"/>
    </source>
</evidence>
<protein>
    <submittedName>
        <fullName evidence="6">Response regulator transcription factor</fullName>
    </submittedName>
</protein>
<dbReference type="SUPFAM" id="SSF46894">
    <property type="entry name" value="C-terminal effector domain of the bipartite response regulators"/>
    <property type="match status" value="1"/>
</dbReference>
<dbReference type="InterPro" id="IPR039420">
    <property type="entry name" value="WalR-like"/>
</dbReference>
<evidence type="ECO:0000259" key="5">
    <source>
        <dbReference type="PROSITE" id="PS50110"/>
    </source>
</evidence>
<dbReference type="InterPro" id="IPR001789">
    <property type="entry name" value="Sig_transdc_resp-reg_receiver"/>
</dbReference>
<dbReference type="Proteomes" id="UP001501747">
    <property type="component" value="Unassembled WGS sequence"/>
</dbReference>
<comment type="caution">
    <text evidence="6">The sequence shown here is derived from an EMBL/GenBank/DDBJ whole genome shotgun (WGS) entry which is preliminary data.</text>
</comment>
<dbReference type="PANTHER" id="PTHR43214">
    <property type="entry name" value="TWO-COMPONENT RESPONSE REGULATOR"/>
    <property type="match status" value="1"/>
</dbReference>
<feature type="domain" description="HTH luxR-type" evidence="4">
    <location>
        <begin position="147"/>
        <end position="212"/>
    </location>
</feature>
<name>A0ABP7SST7_9PSEU</name>
<reference evidence="7" key="1">
    <citation type="journal article" date="2019" name="Int. J. Syst. Evol. Microbiol.">
        <title>The Global Catalogue of Microorganisms (GCM) 10K type strain sequencing project: providing services to taxonomists for standard genome sequencing and annotation.</title>
        <authorList>
            <consortium name="The Broad Institute Genomics Platform"/>
            <consortium name="The Broad Institute Genome Sequencing Center for Infectious Disease"/>
            <person name="Wu L."/>
            <person name="Ma J."/>
        </authorList>
    </citation>
    <scope>NUCLEOTIDE SEQUENCE [LARGE SCALE GENOMIC DNA]</scope>
    <source>
        <strain evidence="7">JCM 17342</strain>
    </source>
</reference>
<dbReference type="InterPro" id="IPR016032">
    <property type="entry name" value="Sig_transdc_resp-reg_C-effctor"/>
</dbReference>
<dbReference type="SMART" id="SM00421">
    <property type="entry name" value="HTH_LUXR"/>
    <property type="match status" value="1"/>
</dbReference>
<dbReference type="InterPro" id="IPR011006">
    <property type="entry name" value="CheY-like_superfamily"/>
</dbReference>
<dbReference type="PROSITE" id="PS00622">
    <property type="entry name" value="HTH_LUXR_1"/>
    <property type="match status" value="1"/>
</dbReference>
<evidence type="ECO:0000256" key="1">
    <source>
        <dbReference type="ARBA" id="ARBA00022553"/>
    </source>
</evidence>
<dbReference type="SUPFAM" id="SSF52172">
    <property type="entry name" value="CheY-like"/>
    <property type="match status" value="1"/>
</dbReference>
<dbReference type="PROSITE" id="PS50110">
    <property type="entry name" value="RESPONSE_REGULATORY"/>
    <property type="match status" value="1"/>
</dbReference>
<dbReference type="EMBL" id="BAABAL010000017">
    <property type="protein sequence ID" value="GAA4016055.1"/>
    <property type="molecule type" value="Genomic_DNA"/>
</dbReference>
<dbReference type="Gene3D" id="3.40.50.2300">
    <property type="match status" value="1"/>
</dbReference>
<organism evidence="6 7">
    <name type="scientific">Allokutzneria multivorans</name>
    <dbReference type="NCBI Taxonomy" id="1142134"/>
    <lineage>
        <taxon>Bacteria</taxon>
        <taxon>Bacillati</taxon>
        <taxon>Actinomycetota</taxon>
        <taxon>Actinomycetes</taxon>
        <taxon>Pseudonocardiales</taxon>
        <taxon>Pseudonocardiaceae</taxon>
        <taxon>Allokutzneria</taxon>
    </lineage>
</organism>
<evidence type="ECO:0000313" key="6">
    <source>
        <dbReference type="EMBL" id="GAA4016055.1"/>
    </source>
</evidence>
<dbReference type="Pfam" id="PF00196">
    <property type="entry name" value="GerE"/>
    <property type="match status" value="1"/>
</dbReference>